<dbReference type="SUPFAM" id="SSF52540">
    <property type="entry name" value="P-loop containing nucleoside triphosphate hydrolases"/>
    <property type="match status" value="1"/>
</dbReference>
<reference evidence="8 9" key="1">
    <citation type="submission" date="2016-09" db="EMBL/GenBank/DDBJ databases">
        <title>Isolation, identification and antibiotic sensitivity analysis of bacterial pathogen from juvenile Hippocampus erectus with tail-rotted disease.</title>
        <authorList>
            <person name="Yang Q."/>
        </authorList>
    </citation>
    <scope>NUCLEOTIDE SEQUENCE [LARGE SCALE GENOMIC DNA]</scope>
    <source>
        <strain evidence="8 9">HM-10</strain>
    </source>
</reference>
<evidence type="ECO:0000256" key="1">
    <source>
        <dbReference type="ARBA" id="ARBA00004370"/>
    </source>
</evidence>
<evidence type="ECO:0000313" key="8">
    <source>
        <dbReference type="EMBL" id="OHY96319.1"/>
    </source>
</evidence>
<evidence type="ECO:0000259" key="7">
    <source>
        <dbReference type="Pfam" id="PF00350"/>
    </source>
</evidence>
<dbReference type="Gene3D" id="3.40.50.300">
    <property type="entry name" value="P-loop containing nucleotide triphosphate hydrolases"/>
    <property type="match status" value="1"/>
</dbReference>
<evidence type="ECO:0000256" key="2">
    <source>
        <dbReference type="ARBA" id="ARBA00022741"/>
    </source>
</evidence>
<keyword evidence="2" id="KW-0547">Nucleotide-binding</keyword>
<dbReference type="Proteomes" id="UP000180133">
    <property type="component" value="Unassembled WGS sequence"/>
</dbReference>
<name>A0ABX3DET6_9VIBR</name>
<keyword evidence="4" id="KW-0342">GTP-binding</keyword>
<keyword evidence="5" id="KW-0472">Membrane</keyword>
<feature type="coiled-coil region" evidence="6">
    <location>
        <begin position="604"/>
        <end position="677"/>
    </location>
</feature>
<protein>
    <recommendedName>
        <fullName evidence="7">Dynamin N-terminal domain-containing protein</fullName>
    </recommendedName>
</protein>
<dbReference type="InterPro" id="IPR027094">
    <property type="entry name" value="Mitofusin_fam"/>
</dbReference>
<dbReference type="PANTHER" id="PTHR10465:SF0">
    <property type="entry name" value="SARCALUMENIN"/>
    <property type="match status" value="1"/>
</dbReference>
<keyword evidence="6" id="KW-0175">Coiled coil</keyword>
<dbReference type="EMBL" id="MKFT01000001">
    <property type="protein sequence ID" value="OHY96319.1"/>
    <property type="molecule type" value="Genomic_DNA"/>
</dbReference>
<evidence type="ECO:0000256" key="4">
    <source>
        <dbReference type="ARBA" id="ARBA00023134"/>
    </source>
</evidence>
<organism evidence="8 9">
    <name type="scientific">Vibrio rotiferianus</name>
    <dbReference type="NCBI Taxonomy" id="190895"/>
    <lineage>
        <taxon>Bacteria</taxon>
        <taxon>Pseudomonadati</taxon>
        <taxon>Pseudomonadota</taxon>
        <taxon>Gammaproteobacteria</taxon>
        <taxon>Vibrionales</taxon>
        <taxon>Vibrionaceae</taxon>
        <taxon>Vibrio</taxon>
    </lineage>
</organism>
<accession>A0ABX3DET6</accession>
<comment type="subcellular location">
    <subcellularLocation>
        <location evidence="1">Membrane</location>
    </subcellularLocation>
</comment>
<keyword evidence="3" id="KW-0378">Hydrolase</keyword>
<gene>
    <name evidence="8" type="ORF">BI375_02060</name>
</gene>
<evidence type="ECO:0000256" key="5">
    <source>
        <dbReference type="ARBA" id="ARBA00023136"/>
    </source>
</evidence>
<feature type="domain" description="Dynamin N-terminal" evidence="7">
    <location>
        <begin position="51"/>
        <end position="214"/>
    </location>
</feature>
<proteinExistence type="predicted"/>
<dbReference type="PANTHER" id="PTHR10465">
    <property type="entry name" value="TRANSMEMBRANE GTPASE FZO1"/>
    <property type="match status" value="1"/>
</dbReference>
<dbReference type="Pfam" id="PF00350">
    <property type="entry name" value="Dynamin_N"/>
    <property type="match status" value="1"/>
</dbReference>
<sequence length="761" mass="87645">MSKKPNQSEINRIQTALCSLETLCKKTYGVSPFQSQLDGIKQLLDAEEFKIAVVGEFSAGKSTFINALIGYDLLPHARSETTATITYIHNVPLSDARCGKVTIEFVDVRDALTLDIYDDQNALKDYVTSFSSQLSVVDEIQSVHVYTHFLNIKTPVVLVDTPGLNGTADGHRSITLAEVERAHASIFLFHLRALTETDLEFLKLLSKHQSRIFYLLNHIDSINELEGESVDKVLEDFHDQISTHFSSHFFEGQECETFGISALKALVHKDTSFKKLYSSDLNELTDAERNSLWSGSRFDVFEQRLQNYIEHHSEHDVKGVALKGLTSAIDDIEDNLLQEIACIEQQHRMGNDERISRYLENLEDRKNKSWNKIKAYLNSRSSELENHTLNYLKDELIRLNDELQNHIKSEDLEQLQASVNNNTYGKKINQGIMKMRTVIQRLLQSNIEDVYEIGILETDRFTSEVAIDYQKSHKVGGLTFKLDSNIVSQESAKLDKEKGNLSNLEFDLKANTDNQQTIAKLQKKIQTELANNNVNTRSTVKRRDTSMLRLGKRPDVEYITKTRTVERDGFFGGFLDIFSEKKETYRVADRSEQQRYDRELDSIRNQYTTQINTLNLKKNRLQTQLNEANSSIEISKLDQDLLEKKIVRHEKRIKEMKQHIESKLRNHRQQVTREKRNELCNKVKINLQVEALGSLNKTIMSTIKKELSSVSDKLYQYHKQKLELYRKKLQLLDGQSKNIELPLLKNAVTEINAIKAEYCKN</sequence>
<dbReference type="RefSeq" id="WP_071234274.1">
    <property type="nucleotide sequence ID" value="NZ_KV861315.1"/>
</dbReference>
<comment type="caution">
    <text evidence="8">The sequence shown here is derived from an EMBL/GenBank/DDBJ whole genome shotgun (WGS) entry which is preliminary data.</text>
</comment>
<dbReference type="InterPro" id="IPR027417">
    <property type="entry name" value="P-loop_NTPase"/>
</dbReference>
<evidence type="ECO:0000313" key="9">
    <source>
        <dbReference type="Proteomes" id="UP000180133"/>
    </source>
</evidence>
<evidence type="ECO:0000256" key="6">
    <source>
        <dbReference type="SAM" id="Coils"/>
    </source>
</evidence>
<evidence type="ECO:0000256" key="3">
    <source>
        <dbReference type="ARBA" id="ARBA00022801"/>
    </source>
</evidence>
<dbReference type="InterPro" id="IPR045063">
    <property type="entry name" value="Dynamin_N"/>
</dbReference>
<keyword evidence="9" id="KW-1185">Reference proteome</keyword>